<feature type="compositionally biased region" description="Gly residues" evidence="1">
    <location>
        <begin position="205"/>
        <end position="227"/>
    </location>
</feature>
<evidence type="ECO:0000313" key="4">
    <source>
        <dbReference type="Proteomes" id="UP001152755"/>
    </source>
</evidence>
<evidence type="ECO:0000256" key="1">
    <source>
        <dbReference type="SAM" id="MobiDB-lite"/>
    </source>
</evidence>
<protein>
    <recommendedName>
        <fullName evidence="5">DUF11 domain-containing protein</fullName>
    </recommendedName>
</protein>
<feature type="chain" id="PRO_5040957635" description="DUF11 domain-containing protein" evidence="2">
    <location>
        <begin position="31"/>
        <end position="235"/>
    </location>
</feature>
<dbReference type="Gene3D" id="2.60.40.740">
    <property type="match status" value="1"/>
</dbReference>
<name>A0A9X4RBU6_9ACTN</name>
<feature type="signal peptide" evidence="2">
    <location>
        <begin position="1"/>
        <end position="30"/>
    </location>
</feature>
<gene>
    <name evidence="3" type="ORF">NVS88_00980</name>
</gene>
<evidence type="ECO:0008006" key="5">
    <source>
        <dbReference type="Google" id="ProtNLM"/>
    </source>
</evidence>
<dbReference type="RefSeq" id="WP_332518937.1">
    <property type="nucleotide sequence ID" value="NZ_JANRHA010000001.1"/>
</dbReference>
<keyword evidence="2" id="KW-0732">Signal</keyword>
<accession>A0A9X4RBU6</accession>
<organism evidence="3 4">
    <name type="scientific">Speluncibacter jeojiensis</name>
    <dbReference type="NCBI Taxonomy" id="2710754"/>
    <lineage>
        <taxon>Bacteria</taxon>
        <taxon>Bacillati</taxon>
        <taxon>Actinomycetota</taxon>
        <taxon>Actinomycetes</taxon>
        <taxon>Mycobacteriales</taxon>
        <taxon>Speluncibacteraceae</taxon>
        <taxon>Speluncibacter</taxon>
    </lineage>
</organism>
<sequence>MRSTLARRATTVAAAAALIAGGVGIGTAVAAPTVGLVPAAGTTTPATSATKTVDNISVTKSVEGNAALKPGDTVTYKTVFSVTSIVDRYVSAITDVAPAGFTYVPSSAKVTAYHVSGGMQTDPVTATVDPASGAVSVSNPGGWIVSKPLGGSAKQLTLEVSYTVPANATAGTFDSGVTFKVNTWTGTQSFNPMGVFVTVTVPTSPGGGTNSGGGTTPGGGTTGGTGSSGLPFGSS</sequence>
<dbReference type="EMBL" id="JANRHA010000001">
    <property type="protein sequence ID" value="MDG3013130.1"/>
    <property type="molecule type" value="Genomic_DNA"/>
</dbReference>
<feature type="region of interest" description="Disordered" evidence="1">
    <location>
        <begin position="201"/>
        <end position="235"/>
    </location>
</feature>
<evidence type="ECO:0000313" key="3">
    <source>
        <dbReference type="EMBL" id="MDG3013130.1"/>
    </source>
</evidence>
<evidence type="ECO:0000256" key="2">
    <source>
        <dbReference type="SAM" id="SignalP"/>
    </source>
</evidence>
<dbReference type="AlphaFoldDB" id="A0A9X4RBU6"/>
<reference evidence="3" key="1">
    <citation type="submission" date="2022-08" db="EMBL/GenBank/DDBJ databases">
        <title>Genome analysis of Corynebacteriales strain.</title>
        <authorList>
            <person name="Lee S.D."/>
        </authorList>
    </citation>
    <scope>NUCLEOTIDE SEQUENCE</scope>
    <source>
        <strain evidence="3">D3-21</strain>
    </source>
</reference>
<dbReference type="Proteomes" id="UP001152755">
    <property type="component" value="Unassembled WGS sequence"/>
</dbReference>
<keyword evidence="4" id="KW-1185">Reference proteome</keyword>
<proteinExistence type="predicted"/>
<comment type="caution">
    <text evidence="3">The sequence shown here is derived from an EMBL/GenBank/DDBJ whole genome shotgun (WGS) entry which is preliminary data.</text>
</comment>